<feature type="compositionally biased region" description="Low complexity" evidence="1">
    <location>
        <begin position="453"/>
        <end position="541"/>
    </location>
</feature>
<dbReference type="AlphaFoldDB" id="A0A835WUG0"/>
<feature type="compositionally biased region" description="Low complexity" evidence="1">
    <location>
        <begin position="374"/>
        <end position="446"/>
    </location>
</feature>
<evidence type="ECO:0000256" key="1">
    <source>
        <dbReference type="SAM" id="MobiDB-lite"/>
    </source>
</evidence>
<feature type="domain" description="Pherophorin" evidence="3">
    <location>
        <begin position="730"/>
        <end position="870"/>
    </location>
</feature>
<sequence length="874" mass="88770">MASRVFLAAAVLLLAGSAFAGELGVSMARGSARELLAGTVRFPYCSCDTYDCACSPYNVTLASTANVANSKRYCYQIGYVGCPTNRPCCLALQQNVDKIAFTTSAACQKKNGGITKVEVSGDMWRSWETREWALGGGDFGYELRIYDLKGMTSDTFPGTRICVTTGADCDTLAELCDIDGGNCKYSLTESSNTKYCPICPVPSAKKPPPPSPPPPPPPSPPPPPPPSPKPPSPSPPPPPPPVCDVCVYVNIKPASLPSLVTFDSARCADIGGEAVYDLNGLAADYGAAMTKPFAVASCGGLTLKVCGTFVSAAAAQRIPQAEIDTELEKLVNMLVVDACPTGYSFQAIVLGPNGQTTCLSGSYQSQACPPCSSSPASSPAAPSSSSSPRASSPSAPSPAASSAPSPSSSASSPAFAPSSSPAPSSSSSAPYPSSSSAPAPYTSSPSSSPPAASPAADAPSSSSSPAAPSPSSSPNTSPSSSPSSPASSSSRPAPASSSAAWPPASSSSATSSTSAPCPSSASASAPSSAPAAPAPSSSSPLTPSPLTPSPWPPSPPPPAAPPPSPSPSLASSPVCASVEIIPPSSTRPGQKPTWGSGGGLPSCMDAAAIMTDTLNVAAEDANARMISPFEYRECSTAYGAQNPIVVVCGTFFSAADGALLQDEINDLLDSILSEMKGGEDCPPRLRGYTLLAVVQPEDGSPDCLSGTSSAACAPELTPAPPPPVQLVQTHQCPQSTANVPYVLEAITQSSGTDNNGSPVQVFCTKVKAQSCSASSACCKMDFAKVELIVNTACRSDLRYITVNGERTAYSWQFYTEFTSLKFTNLNKLSPVAGSTLCWAVRQGACASTSAFCYNGVCQANAFSSDNKCCPANVI</sequence>
<proteinExistence type="predicted"/>
<keyword evidence="5" id="KW-1185">Reference proteome</keyword>
<comment type="caution">
    <text evidence="4">The sequence shown here is derived from an EMBL/GenBank/DDBJ whole genome shotgun (WGS) entry which is preliminary data.</text>
</comment>
<organism evidence="4 5">
    <name type="scientific">Chlamydomonas schloesseri</name>
    <dbReference type="NCBI Taxonomy" id="2026947"/>
    <lineage>
        <taxon>Eukaryota</taxon>
        <taxon>Viridiplantae</taxon>
        <taxon>Chlorophyta</taxon>
        <taxon>core chlorophytes</taxon>
        <taxon>Chlorophyceae</taxon>
        <taxon>CS clade</taxon>
        <taxon>Chlamydomonadales</taxon>
        <taxon>Chlamydomonadaceae</taxon>
        <taxon>Chlamydomonas</taxon>
    </lineage>
</organism>
<feature type="region of interest" description="Disordered" evidence="1">
    <location>
        <begin position="205"/>
        <end position="236"/>
    </location>
</feature>
<dbReference type="OrthoDB" id="536175at2759"/>
<gene>
    <name evidence="4" type="ORF">HYH02_001502</name>
</gene>
<protein>
    <recommendedName>
        <fullName evidence="3">Pherophorin domain-containing protein</fullName>
    </recommendedName>
</protein>
<feature type="domain" description="Pherophorin" evidence="3">
    <location>
        <begin position="42"/>
        <end position="197"/>
    </location>
</feature>
<dbReference type="PRINTS" id="PR01217">
    <property type="entry name" value="PRICHEXTENSN"/>
</dbReference>
<keyword evidence="2" id="KW-0732">Signal</keyword>
<evidence type="ECO:0000259" key="3">
    <source>
        <dbReference type="Pfam" id="PF12499"/>
    </source>
</evidence>
<feature type="compositionally biased region" description="Pro residues" evidence="1">
    <location>
        <begin position="542"/>
        <end position="566"/>
    </location>
</feature>
<evidence type="ECO:0000313" key="4">
    <source>
        <dbReference type="EMBL" id="KAG2454484.1"/>
    </source>
</evidence>
<feature type="signal peptide" evidence="2">
    <location>
        <begin position="1"/>
        <end position="20"/>
    </location>
</feature>
<accession>A0A835WUG0</accession>
<dbReference type="Proteomes" id="UP000613740">
    <property type="component" value="Unassembled WGS sequence"/>
</dbReference>
<dbReference type="EMBL" id="JAEHOD010000002">
    <property type="protein sequence ID" value="KAG2454484.1"/>
    <property type="molecule type" value="Genomic_DNA"/>
</dbReference>
<evidence type="ECO:0000256" key="2">
    <source>
        <dbReference type="SAM" id="SignalP"/>
    </source>
</evidence>
<name>A0A835WUG0_9CHLO</name>
<reference evidence="4" key="1">
    <citation type="journal article" date="2020" name="bioRxiv">
        <title>Comparative genomics of Chlamydomonas.</title>
        <authorList>
            <person name="Craig R.J."/>
            <person name="Hasan A.R."/>
            <person name="Ness R.W."/>
            <person name="Keightley P.D."/>
        </authorList>
    </citation>
    <scope>NUCLEOTIDE SEQUENCE</scope>
    <source>
        <strain evidence="4">CCAP 11/173</strain>
    </source>
</reference>
<dbReference type="Pfam" id="PF12499">
    <property type="entry name" value="DUF3707"/>
    <property type="match status" value="2"/>
</dbReference>
<feature type="chain" id="PRO_5032406294" description="Pherophorin domain-containing protein" evidence="2">
    <location>
        <begin position="21"/>
        <end position="874"/>
    </location>
</feature>
<feature type="region of interest" description="Disordered" evidence="1">
    <location>
        <begin position="374"/>
        <end position="599"/>
    </location>
</feature>
<evidence type="ECO:0000313" key="5">
    <source>
        <dbReference type="Proteomes" id="UP000613740"/>
    </source>
</evidence>
<dbReference type="InterPro" id="IPR024616">
    <property type="entry name" value="Pherophorin"/>
</dbReference>